<accession>A0A7I4XXK6</accession>
<proteinExistence type="predicted"/>
<dbReference type="WBParaSite" id="HCON_00025170-00001">
    <property type="protein sequence ID" value="HCON_00025170-00001"/>
    <property type="gene ID" value="HCON_00025170"/>
</dbReference>
<dbReference type="AlphaFoldDB" id="A0A7I4XXK6"/>
<evidence type="ECO:0000256" key="1">
    <source>
        <dbReference type="SAM" id="Phobius"/>
    </source>
</evidence>
<feature type="transmembrane region" description="Helical" evidence="1">
    <location>
        <begin position="81"/>
        <end position="103"/>
    </location>
</feature>
<keyword evidence="1" id="KW-0812">Transmembrane</keyword>
<name>A0A7I4XXK6_HAECO</name>
<keyword evidence="2" id="KW-1185">Reference proteome</keyword>
<dbReference type="Proteomes" id="UP000025227">
    <property type="component" value="Unplaced"/>
</dbReference>
<organism evidence="2 3">
    <name type="scientific">Haemonchus contortus</name>
    <name type="common">Barber pole worm</name>
    <dbReference type="NCBI Taxonomy" id="6289"/>
    <lineage>
        <taxon>Eukaryota</taxon>
        <taxon>Metazoa</taxon>
        <taxon>Ecdysozoa</taxon>
        <taxon>Nematoda</taxon>
        <taxon>Chromadorea</taxon>
        <taxon>Rhabditida</taxon>
        <taxon>Rhabditina</taxon>
        <taxon>Rhabditomorpha</taxon>
        <taxon>Strongyloidea</taxon>
        <taxon>Trichostrongylidae</taxon>
        <taxon>Haemonchus</taxon>
    </lineage>
</organism>
<protein>
    <submittedName>
        <fullName evidence="3">NADH dehydrogenase [ubiquinone] 1 beta subcomplex subunit 11, mitochondrial</fullName>
    </submittedName>
</protein>
<keyword evidence="1" id="KW-0472">Membrane</keyword>
<reference evidence="3" key="1">
    <citation type="submission" date="2020-12" db="UniProtKB">
        <authorList>
            <consortium name="WormBaseParasite"/>
        </authorList>
    </citation>
    <scope>IDENTIFICATION</scope>
    <source>
        <strain evidence="3">MHco3</strain>
    </source>
</reference>
<evidence type="ECO:0000313" key="2">
    <source>
        <dbReference type="Proteomes" id="UP000025227"/>
    </source>
</evidence>
<evidence type="ECO:0000313" key="3">
    <source>
        <dbReference type="WBParaSite" id="HCON_00025170-00001"/>
    </source>
</evidence>
<dbReference type="OrthoDB" id="5826678at2759"/>
<keyword evidence="1" id="KW-1133">Transmembrane helix</keyword>
<sequence>MLSSITPRLVSRQCLNRIIAIRYASKGMKLDGKQSLTIDPSLGHFKYERDISRDPRYHQPQKPGDTPTRFMVRKLGHAYELYPIFALTGLWFVMFCYVIYYSFSKMEVWLDRSKSTAPWDWERIRENYYKKPTLLFDKEGVSHQRLEILEVLQDNMIAAAKARGTR</sequence>
<dbReference type="OMA" id="NYWKKPT"/>